<dbReference type="GO" id="GO:0016787">
    <property type="term" value="F:hydrolase activity"/>
    <property type="evidence" value="ECO:0007669"/>
    <property type="project" value="UniProtKB-KW"/>
</dbReference>
<organism evidence="2 3">
    <name type="scientific">Micromonospora deserti</name>
    <dbReference type="NCBI Taxonomy" id="2070366"/>
    <lineage>
        <taxon>Bacteria</taxon>
        <taxon>Bacillati</taxon>
        <taxon>Actinomycetota</taxon>
        <taxon>Actinomycetes</taxon>
        <taxon>Micromonosporales</taxon>
        <taxon>Micromonosporaceae</taxon>
        <taxon>Micromonospora</taxon>
    </lineage>
</organism>
<sequence length="183" mass="19519">GEAYDVTAHADHLAAWLAAYRLPPACVLGHSSGAQVAAALASRHPDTVRAVVLAGPTCDPKARTRPRQIGRWLVDVAREAPLQAPILVRDVWDARPWRVRTTLSHSVRNPVEADLVRIAVPALVVTGSRDPVVPPSWRAQVARLVPQARTVVVPGAAHNVATTAPVQVADAIRRLLAPSLTKG</sequence>
<dbReference type="Pfam" id="PF12146">
    <property type="entry name" value="Hydrolase_4"/>
    <property type="match status" value="1"/>
</dbReference>
<dbReference type="SUPFAM" id="SSF53474">
    <property type="entry name" value="alpha/beta-Hydrolases"/>
    <property type="match status" value="1"/>
</dbReference>
<dbReference type="Gene3D" id="3.40.50.1820">
    <property type="entry name" value="alpha/beta hydrolase"/>
    <property type="match status" value="1"/>
</dbReference>
<dbReference type="InterPro" id="IPR029058">
    <property type="entry name" value="AB_hydrolase_fold"/>
</dbReference>
<keyword evidence="3" id="KW-1185">Reference proteome</keyword>
<feature type="domain" description="Serine aminopeptidase S33" evidence="1">
    <location>
        <begin position="5"/>
        <end position="160"/>
    </location>
</feature>
<dbReference type="AlphaFoldDB" id="A0A2W2D2S4"/>
<evidence type="ECO:0000313" key="3">
    <source>
        <dbReference type="Proteomes" id="UP000248749"/>
    </source>
</evidence>
<dbReference type="PANTHER" id="PTHR43433">
    <property type="entry name" value="HYDROLASE, ALPHA/BETA FOLD FAMILY PROTEIN"/>
    <property type="match status" value="1"/>
</dbReference>
<dbReference type="Proteomes" id="UP000248749">
    <property type="component" value="Unassembled WGS sequence"/>
</dbReference>
<protein>
    <submittedName>
        <fullName evidence="2">Alpha/beta hydrolase</fullName>
    </submittedName>
</protein>
<evidence type="ECO:0000259" key="1">
    <source>
        <dbReference type="Pfam" id="PF12146"/>
    </source>
</evidence>
<dbReference type="PANTHER" id="PTHR43433:SF5">
    <property type="entry name" value="AB HYDROLASE-1 DOMAIN-CONTAINING PROTEIN"/>
    <property type="match status" value="1"/>
</dbReference>
<feature type="non-terminal residue" evidence="2">
    <location>
        <position position="1"/>
    </location>
</feature>
<evidence type="ECO:0000313" key="2">
    <source>
        <dbReference type="EMBL" id="PZF86813.1"/>
    </source>
</evidence>
<reference evidence="2 3" key="1">
    <citation type="submission" date="2018-01" db="EMBL/GenBank/DDBJ databases">
        <title>Draft genome sequence of Salinispora sp. 13K206.</title>
        <authorList>
            <person name="Sahin N."/>
            <person name="Saygin H."/>
            <person name="Ay H."/>
        </authorList>
    </citation>
    <scope>NUCLEOTIDE SEQUENCE [LARGE SCALE GENOMIC DNA]</scope>
    <source>
        <strain evidence="2 3">13K206</strain>
    </source>
</reference>
<dbReference type="OrthoDB" id="9769541at2"/>
<keyword evidence="2" id="KW-0378">Hydrolase</keyword>
<proteinExistence type="predicted"/>
<name>A0A2W2D2S4_9ACTN</name>
<dbReference type="InterPro" id="IPR022742">
    <property type="entry name" value="Hydrolase_4"/>
</dbReference>
<gene>
    <name evidence="2" type="ORF">C1I99_28635</name>
</gene>
<accession>A0A2W2D2S4</accession>
<dbReference type="RefSeq" id="WP_146604076.1">
    <property type="nucleotide sequence ID" value="NZ_POUB01000341.1"/>
</dbReference>
<comment type="caution">
    <text evidence="2">The sequence shown here is derived from an EMBL/GenBank/DDBJ whole genome shotgun (WGS) entry which is preliminary data.</text>
</comment>
<dbReference type="EMBL" id="POUB01000341">
    <property type="protein sequence ID" value="PZF86813.1"/>
    <property type="molecule type" value="Genomic_DNA"/>
</dbReference>
<dbReference type="InterPro" id="IPR050471">
    <property type="entry name" value="AB_hydrolase"/>
</dbReference>